<dbReference type="SMART" id="SM00387">
    <property type="entry name" value="HATPase_c"/>
    <property type="match status" value="1"/>
</dbReference>
<evidence type="ECO:0000256" key="4">
    <source>
        <dbReference type="ARBA" id="ARBA00022553"/>
    </source>
</evidence>
<evidence type="ECO:0000256" key="10">
    <source>
        <dbReference type="ARBA" id="ARBA00022989"/>
    </source>
</evidence>
<dbReference type="InterPro" id="IPR003660">
    <property type="entry name" value="HAMP_dom"/>
</dbReference>
<dbReference type="GO" id="GO:0005524">
    <property type="term" value="F:ATP binding"/>
    <property type="evidence" value="ECO:0007669"/>
    <property type="project" value="UniProtKB-KW"/>
</dbReference>
<sequence length="618" mass="68643">MNWISDSLNRKFILGTTSGLVISTLVFLLLYIPIYQSELEGARADTANQVNKLLQVSLENAMLKRDLPGLSEMVKKLGEQEGIVRVFITNPAGEIRFSSREGDFGKKLESPYLASLQTTHFIQNESQQELLRSINPVHNKPACKECHGPAEQNPINGILYVDYDASPIRHKVSTTTLMLMSAGSLIVILNLVGGWWFIHSHILRPVNQLTNASQELTGGNLQTRVDMQGSDELSRLGSTFDLMAERLHEKMLELEEQRGFLQALVDAIPDGIRIIDENFKVVLVNKAYCEQHRLEDRLEVGATCYGVTHNCNKPCPPTLINCPIHEMSLSKTPIKVVHQHHRLDLTTFEVEIFAAPMTIRQGGKEKTLIVESIRDLEKAVKYSQEQKLSELGRLATGVAHEIHNPLASLKLAMDATKNEIVVRNNFTDNIKQNFELIDDQINTCIEITGKLLKLGALPQENLELVDVAAAINDTLALIRWQADEANITIEEKYENETLRVLASDSEIRMVALNLTQNAFHAMPSGGILTVSGSVVEDKVQMVFSDTGAGIRPKDLPYIFDPFFSRRADDVRGTGLGLSISLAIIEKYGGTINVTSEVSIGSVFTVVLPNAQNELEGDR</sequence>
<dbReference type="InterPro" id="IPR035965">
    <property type="entry name" value="PAS-like_dom_sf"/>
</dbReference>
<evidence type="ECO:0000256" key="12">
    <source>
        <dbReference type="ARBA" id="ARBA00023136"/>
    </source>
</evidence>
<keyword evidence="10 13" id="KW-1133">Transmembrane helix</keyword>
<dbReference type="Gene3D" id="1.10.287.130">
    <property type="match status" value="1"/>
</dbReference>
<dbReference type="PRINTS" id="PR00344">
    <property type="entry name" value="BCTRLSENSOR"/>
</dbReference>
<dbReference type="PANTHER" id="PTHR42878:SF7">
    <property type="entry name" value="SENSOR HISTIDINE KINASE GLRK"/>
    <property type="match status" value="1"/>
</dbReference>
<dbReference type="STRING" id="1818881.A3196_16895"/>
<evidence type="ECO:0000256" key="11">
    <source>
        <dbReference type="ARBA" id="ARBA00023012"/>
    </source>
</evidence>
<dbReference type="Gene3D" id="3.30.450.20">
    <property type="entry name" value="PAS domain"/>
    <property type="match status" value="1"/>
</dbReference>
<dbReference type="OrthoDB" id="9772100at2"/>
<evidence type="ECO:0000256" key="1">
    <source>
        <dbReference type="ARBA" id="ARBA00000085"/>
    </source>
</evidence>
<dbReference type="InterPro" id="IPR005467">
    <property type="entry name" value="His_kinase_dom"/>
</dbReference>
<dbReference type="PROSITE" id="PS50885">
    <property type="entry name" value="HAMP"/>
    <property type="match status" value="1"/>
</dbReference>
<dbReference type="GO" id="GO:0030295">
    <property type="term" value="F:protein kinase activator activity"/>
    <property type="evidence" value="ECO:0007669"/>
    <property type="project" value="TreeGrafter"/>
</dbReference>
<dbReference type="GO" id="GO:0016020">
    <property type="term" value="C:membrane"/>
    <property type="evidence" value="ECO:0007669"/>
    <property type="project" value="UniProtKB-SubCell"/>
</dbReference>
<dbReference type="GO" id="GO:0000156">
    <property type="term" value="F:phosphorelay response regulator activity"/>
    <property type="evidence" value="ECO:0007669"/>
    <property type="project" value="TreeGrafter"/>
</dbReference>
<dbReference type="Pfam" id="PF00672">
    <property type="entry name" value="HAMP"/>
    <property type="match status" value="1"/>
</dbReference>
<dbReference type="Gene3D" id="3.30.565.10">
    <property type="entry name" value="Histidine kinase-like ATPase, C-terminal domain"/>
    <property type="match status" value="1"/>
</dbReference>
<comment type="caution">
    <text evidence="16">The sequence shown here is derived from an EMBL/GenBank/DDBJ whole genome shotgun (WGS) entry which is preliminary data.</text>
</comment>
<keyword evidence="6 13" id="KW-0812">Transmembrane</keyword>
<dbReference type="Proteomes" id="UP000094849">
    <property type="component" value="Unassembled WGS sequence"/>
</dbReference>
<dbReference type="PANTHER" id="PTHR42878">
    <property type="entry name" value="TWO-COMPONENT HISTIDINE KINASE"/>
    <property type="match status" value="1"/>
</dbReference>
<dbReference type="InterPro" id="IPR003661">
    <property type="entry name" value="HisK_dim/P_dom"/>
</dbReference>
<organism evidence="16 17">
    <name type="scientific">Candidatus Thiodiazotropha endoloripes</name>
    <dbReference type="NCBI Taxonomy" id="1818881"/>
    <lineage>
        <taxon>Bacteria</taxon>
        <taxon>Pseudomonadati</taxon>
        <taxon>Pseudomonadota</taxon>
        <taxon>Gammaproteobacteria</taxon>
        <taxon>Chromatiales</taxon>
        <taxon>Sedimenticolaceae</taxon>
        <taxon>Candidatus Thiodiazotropha</taxon>
    </lineage>
</organism>
<keyword evidence="4" id="KW-0597">Phosphoprotein</keyword>
<feature type="domain" description="Histidine kinase" evidence="14">
    <location>
        <begin position="397"/>
        <end position="611"/>
    </location>
</feature>
<dbReference type="Pfam" id="PF13188">
    <property type="entry name" value="PAS_8"/>
    <property type="match status" value="1"/>
</dbReference>
<evidence type="ECO:0000259" key="15">
    <source>
        <dbReference type="PROSITE" id="PS50885"/>
    </source>
</evidence>
<keyword evidence="12 13" id="KW-0472">Membrane</keyword>
<evidence type="ECO:0000256" key="8">
    <source>
        <dbReference type="ARBA" id="ARBA00022777"/>
    </source>
</evidence>
<dbReference type="RefSeq" id="WP_069006530.1">
    <property type="nucleotide sequence ID" value="NZ_LVJW01000003.1"/>
</dbReference>
<dbReference type="SUPFAM" id="SSF55785">
    <property type="entry name" value="PYP-like sensor domain (PAS domain)"/>
    <property type="match status" value="1"/>
</dbReference>
<evidence type="ECO:0000259" key="14">
    <source>
        <dbReference type="PROSITE" id="PS50109"/>
    </source>
</evidence>
<dbReference type="InterPro" id="IPR036097">
    <property type="entry name" value="HisK_dim/P_sf"/>
</dbReference>
<dbReference type="SUPFAM" id="SSF158472">
    <property type="entry name" value="HAMP domain-like"/>
    <property type="match status" value="1"/>
</dbReference>
<dbReference type="InterPro" id="IPR003594">
    <property type="entry name" value="HATPase_dom"/>
</dbReference>
<accession>A0A1E2UU34</accession>
<dbReference type="GO" id="GO:0007234">
    <property type="term" value="P:osmosensory signaling via phosphorelay pathway"/>
    <property type="evidence" value="ECO:0007669"/>
    <property type="project" value="TreeGrafter"/>
</dbReference>
<keyword evidence="11" id="KW-0902">Two-component regulatory system</keyword>
<evidence type="ECO:0000256" key="13">
    <source>
        <dbReference type="SAM" id="Phobius"/>
    </source>
</evidence>
<gene>
    <name evidence="16" type="ORF">A3196_16895</name>
</gene>
<protein>
    <recommendedName>
        <fullName evidence="3">histidine kinase</fullName>
        <ecNumber evidence="3">2.7.13.3</ecNumber>
    </recommendedName>
</protein>
<proteinExistence type="predicted"/>
<evidence type="ECO:0000256" key="9">
    <source>
        <dbReference type="ARBA" id="ARBA00022840"/>
    </source>
</evidence>
<evidence type="ECO:0000256" key="2">
    <source>
        <dbReference type="ARBA" id="ARBA00004141"/>
    </source>
</evidence>
<keyword evidence="7" id="KW-0547">Nucleotide-binding</keyword>
<dbReference type="Gene3D" id="3.30.450.290">
    <property type="match status" value="1"/>
</dbReference>
<dbReference type="SUPFAM" id="SSF55874">
    <property type="entry name" value="ATPase domain of HSP90 chaperone/DNA topoisomerase II/histidine kinase"/>
    <property type="match status" value="1"/>
</dbReference>
<dbReference type="GO" id="GO:0000155">
    <property type="term" value="F:phosphorelay sensor kinase activity"/>
    <property type="evidence" value="ECO:0007669"/>
    <property type="project" value="InterPro"/>
</dbReference>
<dbReference type="InterPro" id="IPR036890">
    <property type="entry name" value="HATPase_C_sf"/>
</dbReference>
<dbReference type="InterPro" id="IPR050351">
    <property type="entry name" value="BphY/WalK/GraS-like"/>
</dbReference>
<evidence type="ECO:0000256" key="6">
    <source>
        <dbReference type="ARBA" id="ARBA00022692"/>
    </source>
</evidence>
<keyword evidence="5" id="KW-0808">Transferase</keyword>
<keyword evidence="9" id="KW-0067">ATP-binding</keyword>
<dbReference type="CDD" id="cd06225">
    <property type="entry name" value="HAMP"/>
    <property type="match status" value="1"/>
</dbReference>
<feature type="transmembrane region" description="Helical" evidence="13">
    <location>
        <begin position="12"/>
        <end position="34"/>
    </location>
</feature>
<dbReference type="PROSITE" id="PS50109">
    <property type="entry name" value="HIS_KIN"/>
    <property type="match status" value="1"/>
</dbReference>
<dbReference type="SMART" id="SM00304">
    <property type="entry name" value="HAMP"/>
    <property type="match status" value="1"/>
</dbReference>
<reference evidence="16 17" key="1">
    <citation type="submission" date="2016-03" db="EMBL/GenBank/DDBJ databases">
        <title>Chemosynthetic sulphur-oxidizing symbionts of marine invertebrate animals are capable of nitrogen fixation.</title>
        <authorList>
            <person name="Petersen J.M."/>
            <person name="Kemper A."/>
            <person name="Gruber-Vodicka H."/>
            <person name="Cardini U."/>
            <person name="Geest Mvander."/>
            <person name="Kleiner M."/>
            <person name="Bulgheresi S."/>
            <person name="Fussmann M."/>
            <person name="Herbold C."/>
            <person name="Seah B.K.B."/>
            <person name="Antony C.Paul."/>
            <person name="Liu D."/>
            <person name="Belitz A."/>
            <person name="Weber M."/>
        </authorList>
    </citation>
    <scope>NUCLEOTIDE SEQUENCE [LARGE SCALE GENOMIC DNA]</scope>
    <source>
        <strain evidence="16">G_D</strain>
    </source>
</reference>
<name>A0A1E2UU34_9GAMM</name>
<comment type="subcellular location">
    <subcellularLocation>
        <location evidence="2">Membrane</location>
        <topology evidence="2">Multi-pass membrane protein</topology>
    </subcellularLocation>
</comment>
<dbReference type="AlphaFoldDB" id="A0A1E2UU34"/>
<keyword evidence="17" id="KW-1185">Reference proteome</keyword>
<dbReference type="CDD" id="cd00082">
    <property type="entry name" value="HisKA"/>
    <property type="match status" value="1"/>
</dbReference>
<comment type="catalytic activity">
    <reaction evidence="1">
        <text>ATP + protein L-histidine = ADP + protein N-phospho-L-histidine.</text>
        <dbReference type="EC" id="2.7.13.3"/>
    </reaction>
</comment>
<feature type="domain" description="HAMP" evidence="15">
    <location>
        <begin position="200"/>
        <end position="252"/>
    </location>
</feature>
<evidence type="ECO:0000256" key="5">
    <source>
        <dbReference type="ARBA" id="ARBA00022679"/>
    </source>
</evidence>
<dbReference type="EC" id="2.7.13.3" evidence="3"/>
<dbReference type="Pfam" id="PF02518">
    <property type="entry name" value="HATPase_c"/>
    <property type="match status" value="1"/>
</dbReference>
<dbReference type="SUPFAM" id="SSF47384">
    <property type="entry name" value="Homodimeric domain of signal transducing histidine kinase"/>
    <property type="match status" value="1"/>
</dbReference>
<evidence type="ECO:0000256" key="7">
    <source>
        <dbReference type="ARBA" id="ARBA00022741"/>
    </source>
</evidence>
<dbReference type="EMBL" id="LVJZ01000003">
    <property type="protein sequence ID" value="ODB98283.1"/>
    <property type="molecule type" value="Genomic_DNA"/>
</dbReference>
<dbReference type="Gene3D" id="6.10.340.10">
    <property type="match status" value="1"/>
</dbReference>
<evidence type="ECO:0000256" key="3">
    <source>
        <dbReference type="ARBA" id="ARBA00012438"/>
    </source>
</evidence>
<dbReference type="Pfam" id="PF00512">
    <property type="entry name" value="HisKA"/>
    <property type="match status" value="1"/>
</dbReference>
<dbReference type="InterPro" id="IPR004358">
    <property type="entry name" value="Sig_transdc_His_kin-like_C"/>
</dbReference>
<dbReference type="InterPro" id="IPR000014">
    <property type="entry name" value="PAS"/>
</dbReference>
<feature type="transmembrane region" description="Helical" evidence="13">
    <location>
        <begin position="177"/>
        <end position="198"/>
    </location>
</feature>
<keyword evidence="8" id="KW-0418">Kinase</keyword>
<evidence type="ECO:0000313" key="17">
    <source>
        <dbReference type="Proteomes" id="UP000094849"/>
    </source>
</evidence>
<evidence type="ECO:0000313" key="16">
    <source>
        <dbReference type="EMBL" id="ODB98283.1"/>
    </source>
</evidence>